<protein>
    <submittedName>
        <fullName evidence="1">Uncharacterized protein</fullName>
    </submittedName>
</protein>
<dbReference type="EMBL" id="BAABKN010000028">
    <property type="protein sequence ID" value="GAA4753144.1"/>
    <property type="molecule type" value="Genomic_DNA"/>
</dbReference>
<proteinExistence type="predicted"/>
<organism evidence="1 2">
    <name type="scientific">Nocardioides endophyticus</name>
    <dbReference type="NCBI Taxonomy" id="1353775"/>
    <lineage>
        <taxon>Bacteria</taxon>
        <taxon>Bacillati</taxon>
        <taxon>Actinomycetota</taxon>
        <taxon>Actinomycetes</taxon>
        <taxon>Propionibacteriales</taxon>
        <taxon>Nocardioidaceae</taxon>
        <taxon>Nocardioides</taxon>
    </lineage>
</organism>
<gene>
    <name evidence="1" type="ORF">GCM10023350_43010</name>
</gene>
<keyword evidence="2" id="KW-1185">Reference proteome</keyword>
<accession>A0ABP8ZD55</accession>
<reference evidence="2" key="1">
    <citation type="journal article" date="2019" name="Int. J. Syst. Evol. Microbiol.">
        <title>The Global Catalogue of Microorganisms (GCM) 10K type strain sequencing project: providing services to taxonomists for standard genome sequencing and annotation.</title>
        <authorList>
            <consortium name="The Broad Institute Genomics Platform"/>
            <consortium name="The Broad Institute Genome Sequencing Center for Infectious Disease"/>
            <person name="Wu L."/>
            <person name="Ma J."/>
        </authorList>
    </citation>
    <scope>NUCLEOTIDE SEQUENCE [LARGE SCALE GENOMIC DNA]</scope>
    <source>
        <strain evidence="2">JCM 18532</strain>
    </source>
</reference>
<dbReference type="Proteomes" id="UP001499882">
    <property type="component" value="Unassembled WGS sequence"/>
</dbReference>
<name>A0ABP8ZD55_9ACTN</name>
<sequence length="91" mass="9633">MSNLEAAVEAMRALSAALGRLQSWLPTEASADKGATAGAWSFMEVAAALETARAAQRAANSLMYFLAAEAMDRGASPRTLDWPDGPYDQDP</sequence>
<evidence type="ECO:0000313" key="1">
    <source>
        <dbReference type="EMBL" id="GAA4753144.1"/>
    </source>
</evidence>
<evidence type="ECO:0000313" key="2">
    <source>
        <dbReference type="Proteomes" id="UP001499882"/>
    </source>
</evidence>
<comment type="caution">
    <text evidence="1">The sequence shown here is derived from an EMBL/GenBank/DDBJ whole genome shotgun (WGS) entry which is preliminary data.</text>
</comment>